<dbReference type="GO" id="GO:0005576">
    <property type="term" value="C:extracellular region"/>
    <property type="evidence" value="ECO:0007669"/>
    <property type="project" value="UniProtKB-SubCell"/>
</dbReference>
<evidence type="ECO:0000256" key="1">
    <source>
        <dbReference type="ARBA" id="ARBA00004340"/>
    </source>
</evidence>
<evidence type="ECO:0000313" key="6">
    <source>
        <dbReference type="Proteomes" id="UP000266861"/>
    </source>
</evidence>
<reference evidence="5 6" key="1">
    <citation type="submission" date="2018-08" db="EMBL/GenBank/DDBJ databases">
        <title>Genome and evolution of the arbuscular mycorrhizal fungus Diversispora epigaea (formerly Glomus versiforme) and its bacterial endosymbionts.</title>
        <authorList>
            <person name="Sun X."/>
            <person name="Fei Z."/>
            <person name="Harrison M."/>
        </authorList>
    </citation>
    <scope>NUCLEOTIDE SEQUENCE [LARGE SCALE GENOMIC DNA]</scope>
    <source>
        <strain evidence="5 6">IT104</strain>
    </source>
</reference>
<dbReference type="GO" id="GO:0043657">
    <property type="term" value="C:host cell"/>
    <property type="evidence" value="ECO:0007669"/>
    <property type="project" value="UniProtKB-SubCell"/>
</dbReference>
<feature type="domain" description="Crinkler effector protein N-terminal" evidence="4">
    <location>
        <begin position="127"/>
        <end position="221"/>
    </location>
</feature>
<dbReference type="AlphaFoldDB" id="A0A397G3Y8"/>
<dbReference type="OrthoDB" id="2304312at2759"/>
<dbReference type="InterPro" id="IPR045379">
    <property type="entry name" value="Crinkler_N"/>
</dbReference>
<dbReference type="STRING" id="1348612.A0A397G3Y8"/>
<name>A0A397G3Y8_9GLOM</name>
<evidence type="ECO:0000256" key="3">
    <source>
        <dbReference type="ARBA" id="ARBA00022525"/>
    </source>
</evidence>
<feature type="domain" description="Crinkler effector protein N-terminal" evidence="4">
    <location>
        <begin position="5"/>
        <end position="100"/>
    </location>
</feature>
<dbReference type="Pfam" id="PF20147">
    <property type="entry name" value="Crinkler"/>
    <property type="match status" value="2"/>
</dbReference>
<comment type="caution">
    <text evidence="5">The sequence shown here is derived from an EMBL/GenBank/DDBJ whole genome shotgun (WGS) entry which is preliminary data.</text>
</comment>
<sequence>MNDNITLNCIINGEPYKNVFPVKINRNETIGELKKLIKSEKCEFVTFGASDLRIWKVDKQLDINLSANFVLQDVIELVAVKEVKHYWNPQHPIVKGNLHVGNIVTFAFQINNLLFSISKIVPRPTDITLNCRVSGYPSDAYYPIRISMNANFGELQSMIKKQWNPLFNHIVFDELKIMIIKESLNDPMYSESEKTVKTLDQINSVFNLRVKDGLRQYFSDLDNVENQLIDIYKQNERGSEGELLESDTMLEQNIWVIHAVNNTDIEELNNNNGSKLLKAGIT</sequence>
<dbReference type="Proteomes" id="UP000266861">
    <property type="component" value="Unassembled WGS sequence"/>
</dbReference>
<dbReference type="EMBL" id="PQFF01000541">
    <property type="protein sequence ID" value="RHZ45675.1"/>
    <property type="molecule type" value="Genomic_DNA"/>
</dbReference>
<keyword evidence="3" id="KW-0964">Secreted</keyword>
<proteinExistence type="predicted"/>
<protein>
    <recommendedName>
        <fullName evidence="4">Crinkler effector protein N-terminal domain-containing protein</fullName>
    </recommendedName>
</protein>
<keyword evidence="6" id="KW-1185">Reference proteome</keyword>
<organism evidence="5 6">
    <name type="scientific">Diversispora epigaea</name>
    <dbReference type="NCBI Taxonomy" id="1348612"/>
    <lineage>
        <taxon>Eukaryota</taxon>
        <taxon>Fungi</taxon>
        <taxon>Fungi incertae sedis</taxon>
        <taxon>Mucoromycota</taxon>
        <taxon>Glomeromycotina</taxon>
        <taxon>Glomeromycetes</taxon>
        <taxon>Diversisporales</taxon>
        <taxon>Diversisporaceae</taxon>
        <taxon>Diversispora</taxon>
    </lineage>
</organism>
<evidence type="ECO:0000313" key="5">
    <source>
        <dbReference type="EMBL" id="RHZ45675.1"/>
    </source>
</evidence>
<gene>
    <name evidence="5" type="ORF">Glove_661g23</name>
</gene>
<evidence type="ECO:0000259" key="4">
    <source>
        <dbReference type="Pfam" id="PF20147"/>
    </source>
</evidence>
<evidence type="ECO:0000256" key="2">
    <source>
        <dbReference type="ARBA" id="ARBA00004613"/>
    </source>
</evidence>
<accession>A0A397G3Y8</accession>
<comment type="subcellular location">
    <subcellularLocation>
        <location evidence="1">Host cell</location>
    </subcellularLocation>
    <subcellularLocation>
        <location evidence="2">Secreted</location>
    </subcellularLocation>
</comment>